<accession>A0A2U1IX58</accession>
<dbReference type="EMBL" id="MBFU01000835">
    <property type="protein sequence ID" value="PVZ97405.1"/>
    <property type="molecule type" value="Genomic_DNA"/>
</dbReference>
<dbReference type="AlphaFoldDB" id="A0A2U1IX58"/>
<dbReference type="Proteomes" id="UP000245591">
    <property type="component" value="Unassembled WGS sequence"/>
</dbReference>
<organism evidence="1 2">
    <name type="scientific">Smittium angustum</name>
    <dbReference type="NCBI Taxonomy" id="133377"/>
    <lineage>
        <taxon>Eukaryota</taxon>
        <taxon>Fungi</taxon>
        <taxon>Fungi incertae sedis</taxon>
        <taxon>Zoopagomycota</taxon>
        <taxon>Kickxellomycotina</taxon>
        <taxon>Harpellomycetes</taxon>
        <taxon>Harpellales</taxon>
        <taxon>Legeriomycetaceae</taxon>
        <taxon>Smittium</taxon>
    </lineage>
</organism>
<reference evidence="1 2" key="1">
    <citation type="journal article" date="2018" name="MBio">
        <title>Comparative Genomics Reveals the Core Gene Toolbox for the Fungus-Insect Symbiosis.</title>
        <authorList>
            <person name="Wang Y."/>
            <person name="Stata M."/>
            <person name="Wang W."/>
            <person name="Stajich J.E."/>
            <person name="White M.M."/>
            <person name="Moncalvo J.M."/>
        </authorList>
    </citation>
    <scope>NUCLEOTIDE SEQUENCE [LARGE SCALE GENOMIC DNA]</scope>
    <source>
        <strain evidence="1 2">AUS-126-30</strain>
    </source>
</reference>
<evidence type="ECO:0000313" key="2">
    <source>
        <dbReference type="Proteomes" id="UP000245591"/>
    </source>
</evidence>
<sequence>MESILFQNHLIPADLQAQINILLVAAENQARANQHSVSIRYYEKIQSILENNEGSVNLEKRFLNLKVLRKRKSKNSTRDHESNIDLENDYFMEITAEMWSLIEFRIEMLNRVYFCKLKMHKYNELVSLCENLVNLCQLWSDCIIGSKTNTTLDETEAKSRLNNANLNNCVHTNIFNISRLKPLEALDKSLGYLLEQLSNQGQNIRSFNGPSRTGLLAQRKEKVLDLISKLKEFTNI</sequence>
<proteinExistence type="predicted"/>
<keyword evidence="2" id="KW-1185">Reference proteome</keyword>
<gene>
    <name evidence="1" type="ORF">BB558_006631</name>
</gene>
<protein>
    <submittedName>
        <fullName evidence="1">Uncharacterized protein</fullName>
    </submittedName>
</protein>
<name>A0A2U1IX58_SMIAN</name>
<comment type="caution">
    <text evidence="1">The sequence shown here is derived from an EMBL/GenBank/DDBJ whole genome shotgun (WGS) entry which is preliminary data.</text>
</comment>
<evidence type="ECO:0000313" key="1">
    <source>
        <dbReference type="EMBL" id="PVZ97405.1"/>
    </source>
</evidence>